<dbReference type="Proteomes" id="UP001595767">
    <property type="component" value="Unassembled WGS sequence"/>
</dbReference>
<evidence type="ECO:0000256" key="9">
    <source>
        <dbReference type="ARBA" id="ARBA00022777"/>
    </source>
</evidence>
<evidence type="ECO:0000313" key="17">
    <source>
        <dbReference type="EMBL" id="MFC4125270.1"/>
    </source>
</evidence>
<keyword evidence="5" id="KW-0762">Sugar transport</keyword>
<evidence type="ECO:0000259" key="14">
    <source>
        <dbReference type="PROSITE" id="PS51094"/>
    </source>
</evidence>
<feature type="region of interest" description="Disordered" evidence="12">
    <location>
        <begin position="267"/>
        <end position="300"/>
    </location>
</feature>
<dbReference type="SUPFAM" id="SSF52794">
    <property type="entry name" value="PTS system IIB component-like"/>
    <property type="match status" value="1"/>
</dbReference>
<dbReference type="InterPro" id="IPR002178">
    <property type="entry name" value="PTS_EIIA_type-2_dom"/>
</dbReference>
<dbReference type="InterPro" id="IPR016152">
    <property type="entry name" value="PTrfase/Anion_transptr"/>
</dbReference>
<gene>
    <name evidence="17" type="ORF">ACFOW8_10065</name>
</gene>
<feature type="domain" description="PTS EIIC type-2" evidence="16">
    <location>
        <begin position="427"/>
        <end position="779"/>
    </location>
</feature>
<dbReference type="PROSITE" id="PS51094">
    <property type="entry name" value="PTS_EIIA_TYPE_2"/>
    <property type="match status" value="1"/>
</dbReference>
<evidence type="ECO:0000256" key="8">
    <source>
        <dbReference type="ARBA" id="ARBA00022692"/>
    </source>
</evidence>
<evidence type="ECO:0000259" key="15">
    <source>
        <dbReference type="PROSITE" id="PS51099"/>
    </source>
</evidence>
<accession>A0ABV8L427</accession>
<keyword evidence="7" id="KW-0598">Phosphotransferase system</keyword>
<dbReference type="PROSITE" id="PS51104">
    <property type="entry name" value="PTS_EIIC_TYPE_2"/>
    <property type="match status" value="1"/>
</dbReference>
<dbReference type="Gene3D" id="3.40.930.10">
    <property type="entry name" value="Mannitol-specific EII, Chain A"/>
    <property type="match status" value="1"/>
</dbReference>
<feature type="compositionally biased region" description="Gly residues" evidence="12">
    <location>
        <begin position="156"/>
        <end position="172"/>
    </location>
</feature>
<evidence type="ECO:0000256" key="13">
    <source>
        <dbReference type="SAM" id="Phobius"/>
    </source>
</evidence>
<dbReference type="RefSeq" id="WP_378549052.1">
    <property type="nucleotide sequence ID" value="NZ_JBHSBA010000005.1"/>
</dbReference>
<comment type="caution">
    <text evidence="17">The sequence shown here is derived from an EMBL/GenBank/DDBJ whole genome shotgun (WGS) entry which is preliminary data.</text>
</comment>
<keyword evidence="9" id="KW-0418">Kinase</keyword>
<dbReference type="InterPro" id="IPR013011">
    <property type="entry name" value="PTS_EIIB_2"/>
</dbReference>
<feature type="region of interest" description="Disordered" evidence="12">
    <location>
        <begin position="156"/>
        <end position="176"/>
    </location>
</feature>
<dbReference type="InterPro" id="IPR013014">
    <property type="entry name" value="PTS_EIIC_2"/>
</dbReference>
<feature type="compositionally biased region" description="Low complexity" evidence="12">
    <location>
        <begin position="267"/>
        <end position="288"/>
    </location>
</feature>
<keyword evidence="10 13" id="KW-1133">Transmembrane helix</keyword>
<evidence type="ECO:0000256" key="3">
    <source>
        <dbReference type="ARBA" id="ARBA00022475"/>
    </source>
</evidence>
<feature type="transmembrane region" description="Helical" evidence="13">
    <location>
        <begin position="646"/>
        <end position="666"/>
    </location>
</feature>
<dbReference type="CDD" id="cd05569">
    <property type="entry name" value="PTS_IIB_fructose"/>
    <property type="match status" value="1"/>
</dbReference>
<keyword evidence="3" id="KW-1003">Cell membrane</keyword>
<feature type="domain" description="PTS EIIA type-2" evidence="14">
    <location>
        <begin position="4"/>
        <end position="148"/>
    </location>
</feature>
<dbReference type="InterPro" id="IPR004715">
    <property type="entry name" value="PTS_IIA_fruc"/>
</dbReference>
<dbReference type="InterPro" id="IPR050864">
    <property type="entry name" value="Bacterial_PTS_Sugar_Transport"/>
</dbReference>
<sequence length="785" mass="75995">MADSIITTDLITLDADLGADKDAVITALAGTLATAGRASDAAGVTRAALDREAQSATGLPGGIAIPHCRSAAVTSASLAFARLAPKVDFGAPDGPADLVFLIAAPEGAGAEHMKLLSSLARALVRPAFVGDLRSAATPAEVVALVDGVINPPAAGAGGSAAGSAGTSGGAGTAGAPTGTADTAGAATGDAGTAGAAGVSSAGAGTGAAESTAREGAAGVSAAGTAGANAAAPGGVSAAAAGASGLGAGAASQAAGAGMGASADAATATDSGTEAGTASGAATTGAPAADRTQPAEPGRRKIVAVTACPTGIAHTYMAADSLVAAGERAGVEVAVETQGSSGGDTLDPAVIAAADAVIFATDVGVKDRGRFAGKPVVESGVKRAISEPDTMIAEAVTASTTPGAATVGGAAPAPSQATTKGIGWGTRLRQILLTGVSYMIPFVAAGGLLIALSFLLGGYEIADSAKDIVLNNSITDLPDGGLATYFGAVLFQIGSLAFSFLVPALAGYIAFAIADRPGLAPGFTAGAIAVFVGAGFLGGLVGGLVGGFAALWVSRLPVPVWARGLMPVVVIPLLASLIVGVAMFVLLGKPLAAVTSGLTNWLNGLSGTSAIALGVILGVMMCFDLGGPVNKAAYSFAAAGLSVTDIATLRIMAAVMAAGMVPPLAMALSTMLRPRLYTEAERENGKAAWLLGASFISEGAIPFAAADPLRVLPSMMLGGAVTGGLVMATDVTLSAPHGGFFVFFAIGHFAWFFLSLLAGTVVAALSVTLAKEFTRKQTEALVLTTA</sequence>
<feature type="domain" description="PTS EIIB type-2" evidence="15">
    <location>
        <begin position="301"/>
        <end position="396"/>
    </location>
</feature>
<dbReference type="PANTHER" id="PTHR30505">
    <property type="entry name" value="FRUCTOSE-LIKE PERMEASE"/>
    <property type="match status" value="1"/>
</dbReference>
<comment type="subcellular location">
    <subcellularLocation>
        <location evidence="1">Cell inner membrane</location>
        <topology evidence="1">Multi-pass membrane protein</topology>
    </subcellularLocation>
</comment>
<dbReference type="NCBIfam" id="TIGR00829">
    <property type="entry name" value="FRU"/>
    <property type="match status" value="1"/>
</dbReference>
<evidence type="ECO:0000256" key="10">
    <source>
        <dbReference type="ARBA" id="ARBA00022989"/>
    </source>
</evidence>
<feature type="transmembrane region" description="Helical" evidence="13">
    <location>
        <begin position="481"/>
        <end position="510"/>
    </location>
</feature>
<evidence type="ECO:0000256" key="11">
    <source>
        <dbReference type="ARBA" id="ARBA00023136"/>
    </source>
</evidence>
<dbReference type="EMBL" id="JBHSBA010000005">
    <property type="protein sequence ID" value="MFC4125270.1"/>
    <property type="molecule type" value="Genomic_DNA"/>
</dbReference>
<evidence type="ECO:0000256" key="1">
    <source>
        <dbReference type="ARBA" id="ARBA00004429"/>
    </source>
</evidence>
<keyword evidence="2" id="KW-0813">Transport</keyword>
<name>A0ABV8L427_9NOCA</name>
<dbReference type="Gene3D" id="3.40.50.2300">
    <property type="match status" value="1"/>
</dbReference>
<dbReference type="InterPro" id="IPR003353">
    <property type="entry name" value="PTS_IIB_fruc"/>
</dbReference>
<protein>
    <submittedName>
        <fullName evidence="17">Fructose-specific PTS transporter subunit EIIC</fullName>
    </submittedName>
</protein>
<evidence type="ECO:0000256" key="7">
    <source>
        <dbReference type="ARBA" id="ARBA00022683"/>
    </source>
</evidence>
<feature type="transmembrane region" description="Helical" evidence="13">
    <location>
        <begin position="437"/>
        <end position="460"/>
    </location>
</feature>
<dbReference type="CDD" id="cd00211">
    <property type="entry name" value="PTS_IIA_fru"/>
    <property type="match status" value="1"/>
</dbReference>
<dbReference type="NCBIfam" id="TIGR00848">
    <property type="entry name" value="fruA"/>
    <property type="match status" value="1"/>
</dbReference>
<reference evidence="18" key="1">
    <citation type="journal article" date="2019" name="Int. J. Syst. Evol. Microbiol.">
        <title>The Global Catalogue of Microorganisms (GCM) 10K type strain sequencing project: providing services to taxonomists for standard genome sequencing and annotation.</title>
        <authorList>
            <consortium name="The Broad Institute Genomics Platform"/>
            <consortium name="The Broad Institute Genome Sequencing Center for Infectious Disease"/>
            <person name="Wu L."/>
            <person name="Ma J."/>
        </authorList>
    </citation>
    <scope>NUCLEOTIDE SEQUENCE [LARGE SCALE GENOMIC DNA]</scope>
    <source>
        <strain evidence="18">CGMCC 4.7204</strain>
    </source>
</reference>
<feature type="transmembrane region" description="Helical" evidence="13">
    <location>
        <begin position="522"/>
        <end position="552"/>
    </location>
</feature>
<evidence type="ECO:0000256" key="5">
    <source>
        <dbReference type="ARBA" id="ARBA00022597"/>
    </source>
</evidence>
<feature type="transmembrane region" description="Helical" evidence="13">
    <location>
        <begin position="740"/>
        <end position="766"/>
    </location>
</feature>
<evidence type="ECO:0000256" key="12">
    <source>
        <dbReference type="SAM" id="MobiDB-lite"/>
    </source>
</evidence>
<keyword evidence="18" id="KW-1185">Reference proteome</keyword>
<evidence type="ECO:0000256" key="4">
    <source>
        <dbReference type="ARBA" id="ARBA00022553"/>
    </source>
</evidence>
<dbReference type="Pfam" id="PF02302">
    <property type="entry name" value="PTS_IIB"/>
    <property type="match status" value="1"/>
</dbReference>
<dbReference type="PROSITE" id="PS51099">
    <property type="entry name" value="PTS_EIIB_TYPE_2"/>
    <property type="match status" value="1"/>
</dbReference>
<dbReference type="InterPro" id="IPR036095">
    <property type="entry name" value="PTS_EIIB-like_sf"/>
</dbReference>
<dbReference type="PANTHER" id="PTHR30505:SF0">
    <property type="entry name" value="FRUCTOSE-LIKE PTS SYSTEM EIIBC COMPONENT-RELATED"/>
    <property type="match status" value="1"/>
</dbReference>
<keyword evidence="11 13" id="KW-0472">Membrane</keyword>
<evidence type="ECO:0000313" key="18">
    <source>
        <dbReference type="Proteomes" id="UP001595767"/>
    </source>
</evidence>
<keyword evidence="4" id="KW-0597">Phosphoprotein</keyword>
<organism evidence="17 18">
    <name type="scientific">Nocardia rhizosphaerae</name>
    <dbReference type="NCBI Taxonomy" id="1691571"/>
    <lineage>
        <taxon>Bacteria</taxon>
        <taxon>Bacillati</taxon>
        <taxon>Actinomycetota</taxon>
        <taxon>Actinomycetes</taxon>
        <taxon>Mycobacteriales</taxon>
        <taxon>Nocardiaceae</taxon>
        <taxon>Nocardia</taxon>
    </lineage>
</organism>
<dbReference type="Pfam" id="PF00359">
    <property type="entry name" value="PTS_EIIA_2"/>
    <property type="match status" value="1"/>
</dbReference>
<evidence type="ECO:0000259" key="16">
    <source>
        <dbReference type="PROSITE" id="PS51104"/>
    </source>
</evidence>
<evidence type="ECO:0000256" key="6">
    <source>
        <dbReference type="ARBA" id="ARBA00022679"/>
    </source>
</evidence>
<keyword evidence="6" id="KW-0808">Transferase</keyword>
<feature type="transmembrane region" description="Helical" evidence="13">
    <location>
        <begin position="716"/>
        <end position="734"/>
    </location>
</feature>
<dbReference type="NCBIfam" id="TIGR01427">
    <property type="entry name" value="PTS_IIC_fructo"/>
    <property type="match status" value="1"/>
</dbReference>
<feature type="transmembrane region" description="Helical" evidence="13">
    <location>
        <begin position="564"/>
        <end position="586"/>
    </location>
</feature>
<evidence type="ECO:0000256" key="2">
    <source>
        <dbReference type="ARBA" id="ARBA00022448"/>
    </source>
</evidence>
<feature type="transmembrane region" description="Helical" evidence="13">
    <location>
        <begin position="606"/>
        <end position="625"/>
    </location>
</feature>
<dbReference type="InterPro" id="IPR003501">
    <property type="entry name" value="PTS_EIIB_2/3"/>
</dbReference>
<keyword evidence="8 13" id="KW-0812">Transmembrane</keyword>
<dbReference type="SUPFAM" id="SSF55804">
    <property type="entry name" value="Phoshotransferase/anion transport protein"/>
    <property type="match status" value="1"/>
</dbReference>
<proteinExistence type="predicted"/>
<dbReference type="InterPro" id="IPR006327">
    <property type="entry name" value="PTS_IIC_fruc"/>
</dbReference>